<sequence>MYGIRPTVTVMFFPCRTVHILMEARDVRVRHVWNQADGDVFPCRTVHILMEARDLRVLHACVQVAGDEHKTVWALGELLAHCLSQAIVSLCALWET</sequence>
<name>A0AAV4JEJ4_9GAST</name>
<reference evidence="1 2" key="1">
    <citation type="journal article" date="2021" name="Elife">
        <title>Chloroplast acquisition without the gene transfer in kleptoplastic sea slugs, Plakobranchus ocellatus.</title>
        <authorList>
            <person name="Maeda T."/>
            <person name="Takahashi S."/>
            <person name="Yoshida T."/>
            <person name="Shimamura S."/>
            <person name="Takaki Y."/>
            <person name="Nagai Y."/>
            <person name="Toyoda A."/>
            <person name="Suzuki Y."/>
            <person name="Arimoto A."/>
            <person name="Ishii H."/>
            <person name="Satoh N."/>
            <person name="Nishiyama T."/>
            <person name="Hasebe M."/>
            <person name="Maruyama T."/>
            <person name="Minagawa J."/>
            <person name="Obokata J."/>
            <person name="Shigenobu S."/>
        </authorList>
    </citation>
    <scope>NUCLEOTIDE SEQUENCE [LARGE SCALE GENOMIC DNA]</scope>
</reference>
<accession>A0AAV4JEJ4</accession>
<evidence type="ECO:0000313" key="2">
    <source>
        <dbReference type="Proteomes" id="UP000762676"/>
    </source>
</evidence>
<evidence type="ECO:0000313" key="1">
    <source>
        <dbReference type="EMBL" id="GFS20308.1"/>
    </source>
</evidence>
<proteinExistence type="predicted"/>
<dbReference type="AlphaFoldDB" id="A0AAV4JEJ4"/>
<protein>
    <submittedName>
        <fullName evidence="1">Uncharacterized protein</fullName>
    </submittedName>
</protein>
<comment type="caution">
    <text evidence="1">The sequence shown here is derived from an EMBL/GenBank/DDBJ whole genome shotgun (WGS) entry which is preliminary data.</text>
</comment>
<organism evidence="1 2">
    <name type="scientific">Elysia marginata</name>
    <dbReference type="NCBI Taxonomy" id="1093978"/>
    <lineage>
        <taxon>Eukaryota</taxon>
        <taxon>Metazoa</taxon>
        <taxon>Spiralia</taxon>
        <taxon>Lophotrochozoa</taxon>
        <taxon>Mollusca</taxon>
        <taxon>Gastropoda</taxon>
        <taxon>Heterobranchia</taxon>
        <taxon>Euthyneura</taxon>
        <taxon>Panpulmonata</taxon>
        <taxon>Sacoglossa</taxon>
        <taxon>Placobranchoidea</taxon>
        <taxon>Plakobranchidae</taxon>
        <taxon>Elysia</taxon>
    </lineage>
</organism>
<dbReference type="EMBL" id="BMAT01006804">
    <property type="protein sequence ID" value="GFS20308.1"/>
    <property type="molecule type" value="Genomic_DNA"/>
</dbReference>
<gene>
    <name evidence="1" type="ORF">ElyMa_003310200</name>
</gene>
<dbReference type="Proteomes" id="UP000762676">
    <property type="component" value="Unassembled WGS sequence"/>
</dbReference>
<keyword evidence="2" id="KW-1185">Reference proteome</keyword>